<sequence length="169" mass="18645">MPAFPARARPDDARTGRALFLFGRWRCPIGLAGVALCHDVLVVLALVRPRRKLGLTGLTAMLAAHVGLSFEIVFAGHAVQCVRTALVRNRIGRFRTVNELIEPPIFAVHDGAGALVHRDFYRRIGLMRKRLIVWTIMTATLVAVTVWTMLGPPDRPSSPHLPSRTAAVR</sequence>
<proteinExistence type="predicted"/>
<evidence type="ECO:0000256" key="1">
    <source>
        <dbReference type="SAM" id="Phobius"/>
    </source>
</evidence>
<organism evidence="2 3">
    <name type="scientific">Bradyrhizobium vignae</name>
    <dbReference type="NCBI Taxonomy" id="1549949"/>
    <lineage>
        <taxon>Bacteria</taxon>
        <taxon>Pseudomonadati</taxon>
        <taxon>Pseudomonadota</taxon>
        <taxon>Alphaproteobacteria</taxon>
        <taxon>Hyphomicrobiales</taxon>
        <taxon>Nitrobacteraceae</taxon>
        <taxon>Bradyrhizobium</taxon>
    </lineage>
</organism>
<protein>
    <submittedName>
        <fullName evidence="2">Uncharacterized protein</fullName>
    </submittedName>
</protein>
<keyword evidence="1" id="KW-1133">Transmembrane helix</keyword>
<reference evidence="2 3" key="1">
    <citation type="submission" date="2018-03" db="EMBL/GenBank/DDBJ databases">
        <authorList>
            <person name="Gully D."/>
        </authorList>
    </citation>
    <scope>NUCLEOTIDE SEQUENCE [LARGE SCALE GENOMIC DNA]</scope>
    <source>
        <strain evidence="2">ORS3257</strain>
    </source>
</reference>
<name>A0A2U3PR53_9BRAD</name>
<feature type="transmembrane region" description="Helical" evidence="1">
    <location>
        <begin position="29"/>
        <end position="47"/>
    </location>
</feature>
<accession>A0A2U3PR53</accession>
<dbReference type="Proteomes" id="UP000246085">
    <property type="component" value="Chromosome BRAD3257"/>
</dbReference>
<dbReference type="EMBL" id="LS398110">
    <property type="protein sequence ID" value="SPP91635.1"/>
    <property type="molecule type" value="Genomic_DNA"/>
</dbReference>
<feature type="transmembrane region" description="Helical" evidence="1">
    <location>
        <begin position="131"/>
        <end position="150"/>
    </location>
</feature>
<dbReference type="KEGG" id="bvz:BRAD3257_0469"/>
<evidence type="ECO:0000313" key="2">
    <source>
        <dbReference type="EMBL" id="SPP91635.1"/>
    </source>
</evidence>
<evidence type="ECO:0000313" key="3">
    <source>
        <dbReference type="Proteomes" id="UP000246085"/>
    </source>
</evidence>
<keyword evidence="1" id="KW-0472">Membrane</keyword>
<keyword evidence="1" id="KW-0812">Transmembrane</keyword>
<dbReference type="AlphaFoldDB" id="A0A2U3PR53"/>
<gene>
    <name evidence="2" type="ORF">BRAD3257_0469</name>
</gene>